<dbReference type="GO" id="GO:0070006">
    <property type="term" value="F:metalloaminopeptidase activity"/>
    <property type="evidence" value="ECO:0007669"/>
    <property type="project" value="InterPro"/>
</dbReference>
<dbReference type="InterPro" id="IPR011356">
    <property type="entry name" value="Leucine_aapep/pepB"/>
</dbReference>
<dbReference type="PANTHER" id="PTHR11963">
    <property type="entry name" value="LEUCINE AMINOPEPTIDASE-RELATED"/>
    <property type="match status" value="1"/>
</dbReference>
<evidence type="ECO:0000256" key="2">
    <source>
        <dbReference type="ARBA" id="ARBA00009528"/>
    </source>
</evidence>
<dbReference type="Gene3D" id="3.40.220.10">
    <property type="entry name" value="Leucine Aminopeptidase, subunit E, domain 1"/>
    <property type="match status" value="1"/>
</dbReference>
<keyword evidence="6" id="KW-0378">Hydrolase</keyword>
<dbReference type="EMBL" id="CAFBMH010000066">
    <property type="protein sequence ID" value="CAB4914873.1"/>
    <property type="molecule type" value="Genomic_DNA"/>
</dbReference>
<dbReference type="InterPro" id="IPR023042">
    <property type="entry name" value="Peptidase_M17_leu_NH2_pept"/>
</dbReference>
<dbReference type="GO" id="GO:0030145">
    <property type="term" value="F:manganese ion binding"/>
    <property type="evidence" value="ECO:0007669"/>
    <property type="project" value="InterPro"/>
</dbReference>
<evidence type="ECO:0000256" key="5">
    <source>
        <dbReference type="ARBA" id="ARBA00022670"/>
    </source>
</evidence>
<dbReference type="CDD" id="cd00433">
    <property type="entry name" value="Peptidase_M17"/>
    <property type="match status" value="1"/>
</dbReference>
<dbReference type="Pfam" id="PF02789">
    <property type="entry name" value="Peptidase_M17_N"/>
    <property type="match status" value="1"/>
</dbReference>
<evidence type="ECO:0000256" key="4">
    <source>
        <dbReference type="ARBA" id="ARBA00022438"/>
    </source>
</evidence>
<dbReference type="PRINTS" id="PR00481">
    <property type="entry name" value="LAMNOPPTDASE"/>
</dbReference>
<sequence>MTISFSAAAKAPASAVVVLGVFADRTDSRPADLDWVAIEARGFASKLAQVQFVEGASKDRTGLTAIVGLGDSAELDLNGIRRIGVALGRALRKHAVIATPMLEDLPNGLVAAAAAQCLAEGVVLGAYGFEKYKSDATPALLKKVVLVGSSARAWGPAAVRGAAIADAVCWARDLVNEPGGTLTPPELAKVAAAKARRVGLTVRVHTEAAIERMRLGGLLGVNRGSTNPPRLVEVIYEPTGRPTGTLALVGKGITFDSGGLSLKTGPGMMTMKCDMAGAAAVFGAMIALATVKPRARVHAWVPITDNMPSGDAVRPGDVLRIRNGKTVEVLNTDAEGRLVLADALSLASETKPDAIVDLATLTGACMVALGSSIAGLMSNNDEWSATVRAAADTVGERVWPLPLPADYKKQLDSPVADMKNIGGAYGGSLTAGLFLQEFVAADIPWAHLDIAGPAFLEAEDADHPRGGTGFGVRLLVELAQNFVPA</sequence>
<dbReference type="InterPro" id="IPR000819">
    <property type="entry name" value="Peptidase_M17_C"/>
</dbReference>
<dbReference type="AlphaFoldDB" id="A0A6J6T8Q8"/>
<dbReference type="Gene3D" id="3.40.630.10">
    <property type="entry name" value="Zn peptidases"/>
    <property type="match status" value="1"/>
</dbReference>
<comment type="catalytic activity">
    <reaction evidence="1">
        <text>Release of an N-terminal amino acid, Xaa-|-Yaa-, in which Xaa is preferably Leu, but may be other amino acids including Pro although not Arg or Lys, and Yaa may be Pro. Amino acid amides and methyl esters are also readily hydrolyzed, but rates on arylamides are exceedingly low.</text>
        <dbReference type="EC" id="3.4.11.1"/>
    </reaction>
</comment>
<evidence type="ECO:0000256" key="6">
    <source>
        <dbReference type="ARBA" id="ARBA00022801"/>
    </source>
</evidence>
<evidence type="ECO:0000313" key="10">
    <source>
        <dbReference type="EMBL" id="CAB4914873.1"/>
    </source>
</evidence>
<dbReference type="Pfam" id="PF00883">
    <property type="entry name" value="Peptidase_M17"/>
    <property type="match status" value="1"/>
</dbReference>
<dbReference type="NCBIfam" id="NF002073">
    <property type="entry name" value="PRK00913.1-2"/>
    <property type="match status" value="1"/>
</dbReference>
<evidence type="ECO:0000313" key="9">
    <source>
        <dbReference type="EMBL" id="CAB4830212.1"/>
    </source>
</evidence>
<feature type="domain" description="Cytosol aminopeptidase" evidence="7">
    <location>
        <begin position="331"/>
        <end position="338"/>
    </location>
</feature>
<evidence type="ECO:0000313" key="8">
    <source>
        <dbReference type="EMBL" id="CAB4743496.1"/>
    </source>
</evidence>
<evidence type="ECO:0000313" key="11">
    <source>
        <dbReference type="EMBL" id="CAB5001812.1"/>
    </source>
</evidence>
<dbReference type="EMBL" id="CAFABA010000050">
    <property type="protein sequence ID" value="CAB4830212.1"/>
    <property type="molecule type" value="Genomic_DNA"/>
</dbReference>
<dbReference type="PROSITE" id="PS00631">
    <property type="entry name" value="CYTOSOL_AP"/>
    <property type="match status" value="1"/>
</dbReference>
<comment type="similarity">
    <text evidence="2">Belongs to the peptidase M17 family.</text>
</comment>
<evidence type="ECO:0000256" key="3">
    <source>
        <dbReference type="ARBA" id="ARBA00012565"/>
    </source>
</evidence>
<reference evidence="8" key="1">
    <citation type="submission" date="2020-05" db="EMBL/GenBank/DDBJ databases">
        <authorList>
            <person name="Chiriac C."/>
            <person name="Salcher M."/>
            <person name="Ghai R."/>
            <person name="Kavagutti S V."/>
        </authorList>
    </citation>
    <scope>NUCLEOTIDE SEQUENCE</scope>
</reference>
<proteinExistence type="inferred from homology"/>
<dbReference type="InterPro" id="IPR008283">
    <property type="entry name" value="Peptidase_M17_N"/>
</dbReference>
<keyword evidence="5" id="KW-0645">Protease</keyword>
<dbReference type="EC" id="3.4.11.1" evidence="3"/>
<dbReference type="SUPFAM" id="SSF53187">
    <property type="entry name" value="Zn-dependent exopeptidases"/>
    <property type="match status" value="1"/>
</dbReference>
<evidence type="ECO:0000256" key="1">
    <source>
        <dbReference type="ARBA" id="ARBA00000135"/>
    </source>
</evidence>
<gene>
    <name evidence="8" type="ORF">UFOPK2754_01342</name>
    <name evidence="9" type="ORF">UFOPK3139_01380</name>
    <name evidence="10" type="ORF">UFOPK3543_01747</name>
    <name evidence="11" type="ORF">UFOPK3967_01678</name>
</gene>
<dbReference type="PANTHER" id="PTHR11963:SF23">
    <property type="entry name" value="CYTOSOL AMINOPEPTIDASE"/>
    <property type="match status" value="1"/>
</dbReference>
<dbReference type="HAMAP" id="MF_00181">
    <property type="entry name" value="Cytosol_peptidase_M17"/>
    <property type="match status" value="1"/>
</dbReference>
<name>A0A6J6T8Q8_9ZZZZ</name>
<dbReference type="EMBL" id="CAEZYR010000043">
    <property type="protein sequence ID" value="CAB4743496.1"/>
    <property type="molecule type" value="Genomic_DNA"/>
</dbReference>
<dbReference type="InterPro" id="IPR043472">
    <property type="entry name" value="Macro_dom-like"/>
</dbReference>
<organism evidence="8">
    <name type="scientific">freshwater metagenome</name>
    <dbReference type="NCBI Taxonomy" id="449393"/>
    <lineage>
        <taxon>unclassified sequences</taxon>
        <taxon>metagenomes</taxon>
        <taxon>ecological metagenomes</taxon>
    </lineage>
</organism>
<accession>A0A6J6T8Q8</accession>
<dbReference type="GO" id="GO:0006508">
    <property type="term" value="P:proteolysis"/>
    <property type="evidence" value="ECO:0007669"/>
    <property type="project" value="UniProtKB-KW"/>
</dbReference>
<dbReference type="EMBL" id="CAFBOS010000102">
    <property type="protein sequence ID" value="CAB5001812.1"/>
    <property type="molecule type" value="Genomic_DNA"/>
</dbReference>
<protein>
    <recommendedName>
        <fullName evidence="3">leucyl aminopeptidase</fullName>
        <ecNumber evidence="3">3.4.11.1</ecNumber>
    </recommendedName>
</protein>
<evidence type="ECO:0000259" key="7">
    <source>
        <dbReference type="PROSITE" id="PS00631"/>
    </source>
</evidence>
<keyword evidence="4" id="KW-0031">Aminopeptidase</keyword>
<dbReference type="GO" id="GO:0005737">
    <property type="term" value="C:cytoplasm"/>
    <property type="evidence" value="ECO:0007669"/>
    <property type="project" value="InterPro"/>
</dbReference>
<dbReference type="SUPFAM" id="SSF52949">
    <property type="entry name" value="Macro domain-like"/>
    <property type="match status" value="1"/>
</dbReference>